<keyword evidence="3 6" id="KW-0812">Transmembrane</keyword>
<feature type="transmembrane region" description="Helical" evidence="6">
    <location>
        <begin position="433"/>
        <end position="451"/>
    </location>
</feature>
<evidence type="ECO:0000313" key="8">
    <source>
        <dbReference type="Proteomes" id="UP000588647"/>
    </source>
</evidence>
<keyword evidence="4 6" id="KW-1133">Transmembrane helix</keyword>
<dbReference type="CDD" id="cd13136">
    <property type="entry name" value="MATE_DinF_like"/>
    <property type="match status" value="1"/>
</dbReference>
<dbReference type="InterPro" id="IPR002528">
    <property type="entry name" value="MATE_fam"/>
</dbReference>
<dbReference type="EMBL" id="JACIEM010000004">
    <property type="protein sequence ID" value="MBB4003890.1"/>
    <property type="molecule type" value="Genomic_DNA"/>
</dbReference>
<name>A0A7W6MQD3_9HYPH</name>
<dbReference type="Proteomes" id="UP000588647">
    <property type="component" value="Unassembled WGS sequence"/>
</dbReference>
<keyword evidence="8" id="KW-1185">Reference proteome</keyword>
<dbReference type="PANTHER" id="PTHR42893:SF46">
    <property type="entry name" value="PROTEIN DETOXIFICATION 44, CHLOROPLASTIC"/>
    <property type="match status" value="1"/>
</dbReference>
<comment type="similarity">
    <text evidence="2">Belongs to the multi antimicrobial extrusion (MATE) (TC 2.A.66.1) family.</text>
</comment>
<dbReference type="GO" id="GO:0005886">
    <property type="term" value="C:plasma membrane"/>
    <property type="evidence" value="ECO:0007669"/>
    <property type="project" value="TreeGrafter"/>
</dbReference>
<evidence type="ECO:0000313" key="7">
    <source>
        <dbReference type="EMBL" id="MBB4003890.1"/>
    </source>
</evidence>
<feature type="transmembrane region" description="Helical" evidence="6">
    <location>
        <begin position="286"/>
        <end position="306"/>
    </location>
</feature>
<dbReference type="GO" id="GO:0042910">
    <property type="term" value="F:xenobiotic transmembrane transporter activity"/>
    <property type="evidence" value="ECO:0007669"/>
    <property type="project" value="InterPro"/>
</dbReference>
<feature type="transmembrane region" description="Helical" evidence="6">
    <location>
        <begin position="116"/>
        <end position="141"/>
    </location>
</feature>
<evidence type="ECO:0000256" key="2">
    <source>
        <dbReference type="ARBA" id="ARBA00010199"/>
    </source>
</evidence>
<organism evidence="7 8">
    <name type="scientific">Aurantimonas endophytica</name>
    <dbReference type="NCBI Taxonomy" id="1522175"/>
    <lineage>
        <taxon>Bacteria</taxon>
        <taxon>Pseudomonadati</taxon>
        <taxon>Pseudomonadota</taxon>
        <taxon>Alphaproteobacteria</taxon>
        <taxon>Hyphomicrobiales</taxon>
        <taxon>Aurantimonadaceae</taxon>
        <taxon>Aurantimonas</taxon>
    </lineage>
</organism>
<feature type="transmembrane region" description="Helical" evidence="6">
    <location>
        <begin position="263"/>
        <end position="280"/>
    </location>
</feature>
<dbReference type="Pfam" id="PF01554">
    <property type="entry name" value="MatE"/>
    <property type="match status" value="2"/>
</dbReference>
<feature type="transmembrane region" description="Helical" evidence="6">
    <location>
        <begin position="332"/>
        <end position="355"/>
    </location>
</feature>
<dbReference type="AlphaFoldDB" id="A0A7W6MQD3"/>
<feature type="transmembrane region" description="Helical" evidence="6">
    <location>
        <begin position="375"/>
        <end position="396"/>
    </location>
</feature>
<dbReference type="GO" id="GO:0015297">
    <property type="term" value="F:antiporter activity"/>
    <property type="evidence" value="ECO:0007669"/>
    <property type="project" value="InterPro"/>
</dbReference>
<dbReference type="NCBIfam" id="TIGR00797">
    <property type="entry name" value="matE"/>
    <property type="match status" value="1"/>
</dbReference>
<evidence type="ECO:0000256" key="6">
    <source>
        <dbReference type="SAM" id="Phobius"/>
    </source>
</evidence>
<proteinExistence type="inferred from homology"/>
<accession>A0A7W6MQD3</accession>
<dbReference type="InterPro" id="IPR044644">
    <property type="entry name" value="DinF-like"/>
</dbReference>
<sequence length="467" mass="49396">MRREADHPEPMAIAAAPDSAALRVRPFTVGHRDVWRITLPMTLAFLTTPLLGLTDTAVVGRIGDAEALGGLAVGALVFDFAFSTCNFLRTGTTGLTAQAVGAEDGREVQAVFWRAIALAVVIGLVLVLAEPLITALGLLAISPGEGVAETVRTYVFVRMFSAPFALVNYAILGHVLGRGRGGLGLGLQIVVNGTNIVLSILFGLVLEGGIAGVALGTVCGEALGALVGLWILIRGFDRREQPSRQAIMDRHGFLRMVAVNRDIMIRSFCLLGAFVLFTRIGAQLGAVVLAANGILMNLFLVGGYFLDGMATAAEQLVGRSVGARYRPAFDQAVRLTIGWGLGLSLLLSALFFVTGEALVAFLTTDAAVREAAGTYLAWAALTPLAGALAFIMDGVFIGATWSRTMRDMMLVSVAIFALAAYGFTGLYGNHGLWLAMLLFLGLRGFSLLALLPRRRAQSFASVPSDPR</sequence>
<feature type="transmembrane region" description="Helical" evidence="6">
    <location>
        <begin position="183"/>
        <end position="204"/>
    </location>
</feature>
<feature type="transmembrane region" description="Helical" evidence="6">
    <location>
        <begin position="408"/>
        <end position="427"/>
    </location>
</feature>
<protein>
    <submittedName>
        <fullName evidence="7">Putative MATE family efflux protein</fullName>
    </submittedName>
</protein>
<dbReference type="PANTHER" id="PTHR42893">
    <property type="entry name" value="PROTEIN DETOXIFICATION 44, CHLOROPLASTIC-RELATED"/>
    <property type="match status" value="1"/>
</dbReference>
<gene>
    <name evidence="7" type="ORF">GGR03_002978</name>
</gene>
<comment type="subcellular location">
    <subcellularLocation>
        <location evidence="1">Membrane</location>
        <topology evidence="1">Multi-pass membrane protein</topology>
    </subcellularLocation>
</comment>
<evidence type="ECO:0000256" key="5">
    <source>
        <dbReference type="ARBA" id="ARBA00023136"/>
    </source>
</evidence>
<keyword evidence="5 6" id="KW-0472">Membrane</keyword>
<evidence type="ECO:0000256" key="3">
    <source>
        <dbReference type="ARBA" id="ARBA00022692"/>
    </source>
</evidence>
<evidence type="ECO:0000256" key="1">
    <source>
        <dbReference type="ARBA" id="ARBA00004141"/>
    </source>
</evidence>
<evidence type="ECO:0000256" key="4">
    <source>
        <dbReference type="ARBA" id="ARBA00022989"/>
    </source>
</evidence>
<comment type="caution">
    <text evidence="7">The sequence shown here is derived from an EMBL/GenBank/DDBJ whole genome shotgun (WGS) entry which is preliminary data.</text>
</comment>
<feature type="transmembrane region" description="Helical" evidence="6">
    <location>
        <begin position="153"/>
        <end position="171"/>
    </location>
</feature>
<feature type="transmembrane region" description="Helical" evidence="6">
    <location>
        <begin position="210"/>
        <end position="233"/>
    </location>
</feature>
<reference evidence="7 8" key="1">
    <citation type="submission" date="2020-08" db="EMBL/GenBank/DDBJ databases">
        <title>Genomic Encyclopedia of Type Strains, Phase IV (KMG-IV): sequencing the most valuable type-strain genomes for metagenomic binning, comparative biology and taxonomic classification.</title>
        <authorList>
            <person name="Goeker M."/>
        </authorList>
    </citation>
    <scope>NUCLEOTIDE SEQUENCE [LARGE SCALE GENOMIC DNA]</scope>
    <source>
        <strain evidence="7 8">DSM 103570</strain>
    </source>
</reference>